<keyword evidence="2" id="KW-1185">Reference proteome</keyword>
<protein>
    <submittedName>
        <fullName evidence="1">Uncharacterized protein</fullName>
    </submittedName>
</protein>
<dbReference type="AlphaFoldDB" id="A0AAD3TM52"/>
<evidence type="ECO:0000313" key="2">
    <source>
        <dbReference type="Proteomes" id="UP001279734"/>
    </source>
</evidence>
<proteinExistence type="predicted"/>
<organism evidence="1 2">
    <name type="scientific">Nepenthes gracilis</name>
    <name type="common">Slender pitcher plant</name>
    <dbReference type="NCBI Taxonomy" id="150966"/>
    <lineage>
        <taxon>Eukaryota</taxon>
        <taxon>Viridiplantae</taxon>
        <taxon>Streptophyta</taxon>
        <taxon>Embryophyta</taxon>
        <taxon>Tracheophyta</taxon>
        <taxon>Spermatophyta</taxon>
        <taxon>Magnoliopsida</taxon>
        <taxon>eudicotyledons</taxon>
        <taxon>Gunneridae</taxon>
        <taxon>Pentapetalae</taxon>
        <taxon>Caryophyllales</taxon>
        <taxon>Nepenthaceae</taxon>
        <taxon>Nepenthes</taxon>
    </lineage>
</organism>
<name>A0AAD3TM52_NEPGR</name>
<comment type="caution">
    <text evidence="1">The sequence shown here is derived from an EMBL/GenBank/DDBJ whole genome shotgun (WGS) entry which is preliminary data.</text>
</comment>
<reference evidence="1" key="1">
    <citation type="submission" date="2023-05" db="EMBL/GenBank/DDBJ databases">
        <title>Nepenthes gracilis genome sequencing.</title>
        <authorList>
            <person name="Fukushima K."/>
        </authorList>
    </citation>
    <scope>NUCLEOTIDE SEQUENCE</scope>
    <source>
        <strain evidence="1">SING2019-196</strain>
    </source>
</reference>
<dbReference type="Proteomes" id="UP001279734">
    <property type="component" value="Unassembled WGS sequence"/>
</dbReference>
<sequence length="185" mass="19292">MRFEVPGETVPCLDQPELGSVTDGVCVEAPVCRVVLDSDLKPLNKAPNKMAPCSGCSHPAVNCSSKLAPVAAEVVQVVAGPKMAPCPIGNDRVGKENAPLVNMPQINLCPQGGLGEDGKSPVPLVVQDPASSVLTKNHQLDDRHPADAESIESLATRFFSSPHAAPVDQHGKAPGSAQLALIFHQ</sequence>
<evidence type="ECO:0000313" key="1">
    <source>
        <dbReference type="EMBL" id="GMH31671.1"/>
    </source>
</evidence>
<dbReference type="EMBL" id="BSYO01000040">
    <property type="protein sequence ID" value="GMH31671.1"/>
    <property type="molecule type" value="Genomic_DNA"/>
</dbReference>
<gene>
    <name evidence="1" type="ORF">Nepgr_033515</name>
</gene>
<accession>A0AAD3TM52</accession>